<dbReference type="CDD" id="cd06422">
    <property type="entry name" value="NTP_transferase_like_1"/>
    <property type="match status" value="1"/>
</dbReference>
<organism evidence="5 6">
    <name type="scientific">Octadecabacter dasysiphoniae</name>
    <dbReference type="NCBI Taxonomy" id="2909341"/>
    <lineage>
        <taxon>Bacteria</taxon>
        <taxon>Pseudomonadati</taxon>
        <taxon>Pseudomonadota</taxon>
        <taxon>Alphaproteobacteria</taxon>
        <taxon>Rhodobacterales</taxon>
        <taxon>Roseobacteraceae</taxon>
        <taxon>Octadecabacter</taxon>
    </lineage>
</organism>
<dbReference type="EMBL" id="JAKGAQ010000002">
    <property type="protein sequence ID" value="MCF2871499.1"/>
    <property type="molecule type" value="Genomic_DNA"/>
</dbReference>
<reference evidence="5 6" key="1">
    <citation type="submission" date="2022-01" db="EMBL/GenBank/DDBJ databases">
        <title>Octadecabacter sp. nov., isolated from a marine alga.</title>
        <authorList>
            <person name="Jin M.S."/>
            <person name="Kim H.M."/>
            <person name="Han D.M."/>
            <person name="Jung J.J."/>
            <person name="Jeon C.O."/>
        </authorList>
    </citation>
    <scope>NUCLEOTIDE SEQUENCE [LARGE SCALE GENOMIC DNA]</scope>
    <source>
        <strain evidence="5 6">G9-8</strain>
    </source>
</reference>
<dbReference type="InterPro" id="IPR029044">
    <property type="entry name" value="Nucleotide-diphossugar_trans"/>
</dbReference>
<dbReference type="Pfam" id="PF12804">
    <property type="entry name" value="NTP_transf_3"/>
    <property type="match status" value="1"/>
</dbReference>
<accession>A0ABS9CYM8</accession>
<name>A0ABS9CYM8_9RHOB</name>
<proteinExistence type="predicted"/>
<comment type="caution">
    <text evidence="5">The sequence shown here is derived from an EMBL/GenBank/DDBJ whole genome shotgun (WGS) entry which is preliminary data.</text>
</comment>
<dbReference type="Gene3D" id="3.90.550.10">
    <property type="entry name" value="Spore Coat Polysaccharide Biosynthesis Protein SpsA, Chain A"/>
    <property type="match status" value="1"/>
</dbReference>
<protein>
    <submittedName>
        <fullName evidence="5">Nucleotidyltransferase family protein</fullName>
    </submittedName>
</protein>
<evidence type="ECO:0000256" key="2">
    <source>
        <dbReference type="ARBA" id="ARBA00022695"/>
    </source>
</evidence>
<keyword evidence="6" id="KW-1185">Reference proteome</keyword>
<dbReference type="Proteomes" id="UP001200557">
    <property type="component" value="Unassembled WGS sequence"/>
</dbReference>
<evidence type="ECO:0000256" key="1">
    <source>
        <dbReference type="ARBA" id="ARBA00022679"/>
    </source>
</evidence>
<evidence type="ECO:0000259" key="4">
    <source>
        <dbReference type="Pfam" id="PF12804"/>
    </source>
</evidence>
<evidence type="ECO:0000256" key="3">
    <source>
        <dbReference type="ARBA" id="ARBA00022842"/>
    </source>
</evidence>
<dbReference type="InterPro" id="IPR025877">
    <property type="entry name" value="MobA-like_NTP_Trfase"/>
</dbReference>
<feature type="domain" description="MobA-like NTP transferase" evidence="4">
    <location>
        <begin position="8"/>
        <end position="106"/>
    </location>
</feature>
<sequence>MAPLTDTRPKSLVEVAGKPLLDHAIDQCAGLNIVVNTHYFADQIERHIDGRNIALSDETDLLRETGGGLKHALPLLRSNPVFTMNTDAVWRGPNPIATLQTTWSDDMNALLLMIPRKDAVGHIGDGDFDIDANGRLTRGTGYVYSGLQIIRTDGLSKITDESFSMWSLWNDMLKDGTMYGVPYDGQWCDVGRPDSIAIAETMLESAQDV</sequence>
<keyword evidence="3" id="KW-0460">Magnesium</keyword>
<gene>
    <name evidence="5" type="ORF">L0664_10530</name>
</gene>
<evidence type="ECO:0000313" key="6">
    <source>
        <dbReference type="Proteomes" id="UP001200557"/>
    </source>
</evidence>
<keyword evidence="2" id="KW-0548">Nucleotidyltransferase</keyword>
<evidence type="ECO:0000313" key="5">
    <source>
        <dbReference type="EMBL" id="MCF2871499.1"/>
    </source>
</evidence>
<dbReference type="PANTHER" id="PTHR43584:SF8">
    <property type="entry name" value="N-ACETYLMURAMATE ALPHA-1-PHOSPHATE URIDYLYLTRANSFERASE"/>
    <property type="match status" value="1"/>
</dbReference>
<dbReference type="PANTHER" id="PTHR43584">
    <property type="entry name" value="NUCLEOTIDYL TRANSFERASE"/>
    <property type="match status" value="1"/>
</dbReference>
<dbReference type="InterPro" id="IPR050065">
    <property type="entry name" value="GlmU-like"/>
</dbReference>
<keyword evidence="1" id="KW-0808">Transferase</keyword>
<dbReference type="SUPFAM" id="SSF53448">
    <property type="entry name" value="Nucleotide-diphospho-sugar transferases"/>
    <property type="match status" value="1"/>
</dbReference>